<dbReference type="PANTHER" id="PTHR34108:SF1">
    <property type="entry name" value="SEPTUM SITE-DETERMINING PROTEIN MINC"/>
    <property type="match status" value="1"/>
</dbReference>
<evidence type="ECO:0000256" key="6">
    <source>
        <dbReference type="HAMAP-Rule" id="MF_00267"/>
    </source>
</evidence>
<dbReference type="InterPro" id="IPR005526">
    <property type="entry name" value="Septum_form_inhib_MinC_C"/>
</dbReference>
<dbReference type="SUPFAM" id="SSF63848">
    <property type="entry name" value="Cell-division inhibitor MinC, C-terminal domain"/>
    <property type="match status" value="1"/>
</dbReference>
<feature type="domain" description="Septum formation inhibitor MinC N-terminal" evidence="9">
    <location>
        <begin position="50"/>
        <end position="116"/>
    </location>
</feature>
<evidence type="ECO:0000256" key="2">
    <source>
        <dbReference type="ARBA" id="ARBA00022618"/>
    </source>
</evidence>
<dbReference type="EMBL" id="NIPX01000018">
    <property type="protein sequence ID" value="OWJ83582.1"/>
    <property type="molecule type" value="Genomic_DNA"/>
</dbReference>
<evidence type="ECO:0000313" key="12">
    <source>
        <dbReference type="Proteomes" id="UP000196640"/>
    </source>
</evidence>
<evidence type="ECO:0000313" key="13">
    <source>
        <dbReference type="Proteomes" id="UP000214673"/>
    </source>
</evidence>
<dbReference type="Pfam" id="PF05209">
    <property type="entry name" value="MinC_N"/>
    <property type="match status" value="1"/>
</dbReference>
<keyword evidence="3 6" id="KW-0717">Septation</keyword>
<dbReference type="InterPro" id="IPR007874">
    <property type="entry name" value="MinC_N"/>
</dbReference>
<dbReference type="GO" id="GO:1901891">
    <property type="term" value="P:regulation of cell septum assembly"/>
    <property type="evidence" value="ECO:0007669"/>
    <property type="project" value="InterPro"/>
</dbReference>
<dbReference type="Pfam" id="PF03775">
    <property type="entry name" value="MinC_C"/>
    <property type="match status" value="1"/>
</dbReference>
<feature type="compositionally biased region" description="Polar residues" evidence="7">
    <location>
        <begin position="20"/>
        <end position="35"/>
    </location>
</feature>
<keyword evidence="2 6" id="KW-0132">Cell division</keyword>
<evidence type="ECO:0000259" key="8">
    <source>
        <dbReference type="Pfam" id="PF03775"/>
    </source>
</evidence>
<dbReference type="OrthoDB" id="9794530at2"/>
<comment type="similarity">
    <text evidence="1 6">Belongs to the MinC family.</text>
</comment>
<evidence type="ECO:0000259" key="9">
    <source>
        <dbReference type="Pfam" id="PF05209"/>
    </source>
</evidence>
<dbReference type="AlphaFoldDB" id="A0A225CTH5"/>
<dbReference type="HAMAP" id="MF_00267">
    <property type="entry name" value="MinC"/>
    <property type="match status" value="1"/>
</dbReference>
<dbReference type="NCBIfam" id="TIGR01222">
    <property type="entry name" value="minC"/>
    <property type="match status" value="1"/>
</dbReference>
<organism evidence="11 12">
    <name type="scientific">Haematobacter missouriensis</name>
    <dbReference type="NCBI Taxonomy" id="366616"/>
    <lineage>
        <taxon>Bacteria</taxon>
        <taxon>Pseudomonadati</taxon>
        <taxon>Pseudomonadota</taxon>
        <taxon>Alphaproteobacteria</taxon>
        <taxon>Rhodobacterales</taxon>
        <taxon>Paracoccaceae</taxon>
        <taxon>Haematobacter</taxon>
    </lineage>
</organism>
<dbReference type="InterPro" id="IPR036145">
    <property type="entry name" value="MinC_C_sf"/>
</dbReference>
<reference evidence="12 13" key="1">
    <citation type="submission" date="2016-11" db="EMBL/GenBank/DDBJ databases">
        <title>Comparison of Traditional DNA-DNA Hybridization with In Silico Genomic Analysis.</title>
        <authorList>
            <person name="Nicholson A.C."/>
            <person name="Sammons S."/>
            <person name="Humrighouse B.W."/>
            <person name="Graziano J."/>
            <person name="Lasker B."/>
            <person name="Whitney A.M."/>
            <person name="Mcquiston J.R."/>
        </authorList>
    </citation>
    <scope>NUCLEOTIDE SEQUENCE [LARGE SCALE GENOMIC DNA]</scope>
    <source>
        <strain evidence="10 13">H1892</strain>
        <strain evidence="11 12">H2381</strain>
    </source>
</reference>
<comment type="subunit">
    <text evidence="6">Interacts with MinD and FtsZ.</text>
</comment>
<dbReference type="STRING" id="366616.CG51_17635"/>
<proteinExistence type="inferred from homology"/>
<evidence type="ECO:0000313" key="11">
    <source>
        <dbReference type="EMBL" id="OWJ83582.1"/>
    </source>
</evidence>
<evidence type="ECO:0000256" key="7">
    <source>
        <dbReference type="SAM" id="MobiDB-lite"/>
    </source>
</evidence>
<sequence length="287" mass="30723">MRAPVHDNGSSIRAERLRSSAATQSRSSFEVSDQNVRTRHDPAPAEGAAFQVRGRFLTALALRIGTDRADGPFYAQLDEQLQQTPQFFLGAPVVLDFVNTASFADLAALRELVENLRARELRVFGVQNAPGMDPAALQSLGLIVLNSGKEVPLPRDAMPAQTTGAQAADPQRVDAPPPVVNKVIRSPIRSGQLIVAEHGDLTIIGSVASGAELVAAGNIHVYGALRGRAMAGCHGNTDAHIFCQTLDAELVAIAGLYQTNEGLEDAARQRCAHIYLKQEKLFMEVVG</sequence>
<feature type="domain" description="Septum formation inhibitor MinC C-terminal" evidence="8">
    <location>
        <begin position="183"/>
        <end position="283"/>
    </location>
</feature>
<dbReference type="Proteomes" id="UP000196640">
    <property type="component" value="Unassembled WGS sequence"/>
</dbReference>
<dbReference type="PANTHER" id="PTHR34108">
    <property type="entry name" value="SEPTUM SITE-DETERMINING PROTEIN MINC"/>
    <property type="match status" value="1"/>
</dbReference>
<feature type="region of interest" description="Disordered" evidence="7">
    <location>
        <begin position="1"/>
        <end position="44"/>
    </location>
</feature>
<dbReference type="Gene3D" id="2.160.20.70">
    <property type="match status" value="1"/>
</dbReference>
<name>A0A225CTH5_9RHOB</name>
<evidence type="ECO:0000313" key="10">
    <source>
        <dbReference type="EMBL" id="OWJ71760.1"/>
    </source>
</evidence>
<keyword evidence="4 6" id="KW-0131">Cell cycle</keyword>
<evidence type="ECO:0000256" key="3">
    <source>
        <dbReference type="ARBA" id="ARBA00023210"/>
    </source>
</evidence>
<dbReference type="GO" id="GO:0051302">
    <property type="term" value="P:regulation of cell division"/>
    <property type="evidence" value="ECO:0007669"/>
    <property type="project" value="InterPro"/>
</dbReference>
<protein>
    <recommendedName>
        <fullName evidence="6">Probable septum site-determining protein MinC</fullName>
    </recommendedName>
</protein>
<gene>
    <name evidence="6" type="primary">minC</name>
    <name evidence="11" type="ORF">CDV52_10635</name>
    <name evidence="10" type="ORF">CDV53_18475</name>
</gene>
<dbReference type="Gene3D" id="3.30.70.260">
    <property type="match status" value="1"/>
</dbReference>
<comment type="caution">
    <text evidence="11">The sequence shown here is derived from an EMBL/GenBank/DDBJ whole genome shotgun (WGS) entry which is preliminary data.</text>
</comment>
<keyword evidence="13" id="KW-1185">Reference proteome</keyword>
<comment type="function">
    <text evidence="5 6">Cell division inhibitor that blocks the formation of polar Z ring septums. Rapidly oscillates between the poles of the cell to destabilize FtsZ filaments that have formed before they mature into polar Z rings. Prevents FtsZ polymerization.</text>
</comment>
<dbReference type="GO" id="GO:0000902">
    <property type="term" value="P:cell morphogenesis"/>
    <property type="evidence" value="ECO:0007669"/>
    <property type="project" value="InterPro"/>
</dbReference>
<dbReference type="InterPro" id="IPR016098">
    <property type="entry name" value="CAP/MinC_C"/>
</dbReference>
<dbReference type="Proteomes" id="UP000214673">
    <property type="component" value="Unassembled WGS sequence"/>
</dbReference>
<evidence type="ECO:0000256" key="1">
    <source>
        <dbReference type="ARBA" id="ARBA00006291"/>
    </source>
</evidence>
<accession>A0A225CTH5</accession>
<dbReference type="InterPro" id="IPR013033">
    <property type="entry name" value="MinC"/>
</dbReference>
<evidence type="ECO:0000256" key="4">
    <source>
        <dbReference type="ARBA" id="ARBA00023306"/>
    </source>
</evidence>
<evidence type="ECO:0000256" key="5">
    <source>
        <dbReference type="ARBA" id="ARBA00025606"/>
    </source>
</evidence>
<dbReference type="GO" id="GO:0000917">
    <property type="term" value="P:division septum assembly"/>
    <property type="evidence" value="ECO:0007669"/>
    <property type="project" value="UniProtKB-KW"/>
</dbReference>
<dbReference type="EMBL" id="NIPV01000106">
    <property type="protein sequence ID" value="OWJ71760.1"/>
    <property type="molecule type" value="Genomic_DNA"/>
</dbReference>